<organism evidence="2 3">
    <name type="scientific">Stentor coeruleus</name>
    <dbReference type="NCBI Taxonomy" id="5963"/>
    <lineage>
        <taxon>Eukaryota</taxon>
        <taxon>Sar</taxon>
        <taxon>Alveolata</taxon>
        <taxon>Ciliophora</taxon>
        <taxon>Postciliodesmatophora</taxon>
        <taxon>Heterotrichea</taxon>
        <taxon>Heterotrichida</taxon>
        <taxon>Stentoridae</taxon>
        <taxon>Stentor</taxon>
    </lineage>
</organism>
<proteinExistence type="predicted"/>
<dbReference type="InterPro" id="IPR006674">
    <property type="entry name" value="HD_domain"/>
</dbReference>
<name>A0A1R2D0H1_9CILI</name>
<keyword evidence="3" id="KW-1185">Reference proteome</keyword>
<comment type="caution">
    <text evidence="2">The sequence shown here is derived from an EMBL/GenBank/DDBJ whole genome shotgun (WGS) entry which is preliminary data.</text>
</comment>
<dbReference type="OrthoDB" id="320779at2759"/>
<dbReference type="Proteomes" id="UP000187209">
    <property type="component" value="Unassembled WGS sequence"/>
</dbReference>
<dbReference type="SUPFAM" id="SSF109604">
    <property type="entry name" value="HD-domain/PDEase-like"/>
    <property type="match status" value="1"/>
</dbReference>
<dbReference type="AlphaFoldDB" id="A0A1R2D0H1"/>
<evidence type="ECO:0000259" key="1">
    <source>
        <dbReference type="Pfam" id="PF01966"/>
    </source>
</evidence>
<evidence type="ECO:0000313" key="2">
    <source>
        <dbReference type="EMBL" id="OMJ94758.1"/>
    </source>
</evidence>
<feature type="domain" description="HD" evidence="1">
    <location>
        <begin position="110"/>
        <end position="189"/>
    </location>
</feature>
<evidence type="ECO:0000313" key="3">
    <source>
        <dbReference type="Proteomes" id="UP000187209"/>
    </source>
</evidence>
<accession>A0A1R2D0H1</accession>
<dbReference type="EMBL" id="MPUH01000021">
    <property type="protein sequence ID" value="OMJ94758.1"/>
    <property type="molecule type" value="Genomic_DNA"/>
</dbReference>
<reference evidence="2 3" key="1">
    <citation type="submission" date="2016-11" db="EMBL/GenBank/DDBJ databases">
        <title>The macronuclear genome of Stentor coeruleus: a giant cell with tiny introns.</title>
        <authorList>
            <person name="Slabodnick M."/>
            <person name="Ruby J.G."/>
            <person name="Reiff S.B."/>
            <person name="Swart E.C."/>
            <person name="Gosai S."/>
            <person name="Prabakaran S."/>
            <person name="Witkowska E."/>
            <person name="Larue G.E."/>
            <person name="Fisher S."/>
            <person name="Freeman R.M."/>
            <person name="Gunawardena J."/>
            <person name="Chu W."/>
            <person name="Stover N.A."/>
            <person name="Gregory B.D."/>
            <person name="Nowacki M."/>
            <person name="Derisi J."/>
            <person name="Roy S.W."/>
            <person name="Marshall W.F."/>
            <person name="Sood P."/>
        </authorList>
    </citation>
    <scope>NUCLEOTIDE SEQUENCE [LARGE SCALE GENOMIC DNA]</scope>
    <source>
        <strain evidence="2">WM001</strain>
    </source>
</reference>
<dbReference type="InterPro" id="IPR003607">
    <property type="entry name" value="HD/PDEase_dom"/>
</dbReference>
<dbReference type="Gene3D" id="1.10.3210.10">
    <property type="entry name" value="Hypothetical protein af1432"/>
    <property type="match status" value="1"/>
</dbReference>
<sequence>MDDTDNEVINSISDSDQNAHSLHISEVRPLSKSFKEVFQDFENSCISCFSILQNSQNINKNKANHERRISIWNTFESISKNFLESIDKLNIPEWEILKNRDKGHILRHTLGSLIALMLNPEYYNLSEYDKNLLLWAILFHDIGKRVSPEVYNRDPFHPFLSAKILLKVFVEFGWIKNIEYANKIAEIIGKSFVIKDMDEVIDHSYIKIILPLLWYCTRMVNVLHEEIQEYVNIEKITEIEDRFEYEILVLVLLHQSLEFNPQYPNRENITIDDIKNYLSPRIVYLSMILHKADHNSYNLGMIPYNLFPNDLYITRVCNEIIEILNANFYKND</sequence>
<protein>
    <recommendedName>
        <fullName evidence="1">HD domain-containing protein</fullName>
    </recommendedName>
</protein>
<dbReference type="CDD" id="cd00077">
    <property type="entry name" value="HDc"/>
    <property type="match status" value="1"/>
</dbReference>
<dbReference type="Pfam" id="PF01966">
    <property type="entry name" value="HD"/>
    <property type="match status" value="1"/>
</dbReference>
<gene>
    <name evidence="2" type="ORF">SteCoe_1937</name>
</gene>